<dbReference type="GO" id="GO:0003677">
    <property type="term" value="F:DNA binding"/>
    <property type="evidence" value="ECO:0007669"/>
    <property type="project" value="InterPro"/>
</dbReference>
<feature type="region of interest" description="Disordered" evidence="3">
    <location>
        <begin position="117"/>
        <end position="141"/>
    </location>
</feature>
<dbReference type="EMBL" id="JAVRRT010000007">
    <property type="protein sequence ID" value="KAK5170476.1"/>
    <property type="molecule type" value="Genomic_DNA"/>
</dbReference>
<dbReference type="AlphaFoldDB" id="A0AAV9PBU3"/>
<dbReference type="InterPro" id="IPR050613">
    <property type="entry name" value="Sec_Metabolite_Reg"/>
</dbReference>
<name>A0AAV9PBU3_9PEZI</name>
<feature type="domain" description="Xylanolytic transcriptional activator regulatory" evidence="4">
    <location>
        <begin position="290"/>
        <end position="363"/>
    </location>
</feature>
<organism evidence="5 6">
    <name type="scientific">Saxophila tyrrhenica</name>
    <dbReference type="NCBI Taxonomy" id="1690608"/>
    <lineage>
        <taxon>Eukaryota</taxon>
        <taxon>Fungi</taxon>
        <taxon>Dikarya</taxon>
        <taxon>Ascomycota</taxon>
        <taxon>Pezizomycotina</taxon>
        <taxon>Dothideomycetes</taxon>
        <taxon>Dothideomycetidae</taxon>
        <taxon>Mycosphaerellales</taxon>
        <taxon>Extremaceae</taxon>
        <taxon>Saxophila</taxon>
    </lineage>
</organism>
<dbReference type="GO" id="GO:0008270">
    <property type="term" value="F:zinc ion binding"/>
    <property type="evidence" value="ECO:0007669"/>
    <property type="project" value="InterPro"/>
</dbReference>
<reference evidence="5 6" key="1">
    <citation type="submission" date="2023-08" db="EMBL/GenBank/DDBJ databases">
        <title>Black Yeasts Isolated from many extreme environments.</title>
        <authorList>
            <person name="Coleine C."/>
            <person name="Stajich J.E."/>
            <person name="Selbmann L."/>
        </authorList>
    </citation>
    <scope>NUCLEOTIDE SEQUENCE [LARGE SCALE GENOMIC DNA]</scope>
    <source>
        <strain evidence="5 6">CCFEE 5935</strain>
    </source>
</reference>
<dbReference type="SMART" id="SM00906">
    <property type="entry name" value="Fungal_trans"/>
    <property type="match status" value="1"/>
</dbReference>
<proteinExistence type="predicted"/>
<keyword evidence="2" id="KW-0539">Nucleus</keyword>
<evidence type="ECO:0000313" key="6">
    <source>
        <dbReference type="Proteomes" id="UP001337655"/>
    </source>
</evidence>
<evidence type="ECO:0000256" key="3">
    <source>
        <dbReference type="SAM" id="MobiDB-lite"/>
    </source>
</evidence>
<dbReference type="Proteomes" id="UP001337655">
    <property type="component" value="Unassembled WGS sequence"/>
</dbReference>
<keyword evidence="6" id="KW-1185">Reference proteome</keyword>
<evidence type="ECO:0000256" key="2">
    <source>
        <dbReference type="ARBA" id="ARBA00023242"/>
    </source>
</evidence>
<dbReference type="GO" id="GO:0005634">
    <property type="term" value="C:nucleus"/>
    <property type="evidence" value="ECO:0007669"/>
    <property type="project" value="UniProtKB-SubCell"/>
</dbReference>
<comment type="caution">
    <text evidence="5">The sequence shown here is derived from an EMBL/GenBank/DDBJ whole genome shotgun (WGS) entry which is preliminary data.</text>
</comment>
<dbReference type="CDD" id="cd12148">
    <property type="entry name" value="fungal_TF_MHR"/>
    <property type="match status" value="1"/>
</dbReference>
<feature type="region of interest" description="Disordered" evidence="3">
    <location>
        <begin position="52"/>
        <end position="100"/>
    </location>
</feature>
<sequence>MVAFKSLYSRRSLTSLRQVCEYVEPTSRKRKRKDVEELQSRLDRYEHLLKQNGLLSKHDAKQESPSTNNLEPRDSSGPSTATADTTRPTSRSGVLVAGSEPGQTRYVESALWEDLGEDLHPSSDDEAEPAQASTPARELPSYVSPGDLVSAAFSGPSPQTYNLADLHPPPEMARKLWQVYLRNADPILKFVHGPSTTAIVEKYCSNVYALPKETECLLFAIYHFAVTSMVDGDRQELLGHSWPEIRAQYHDATRQCLIACSFYQTTSFPVLQAYALLLASMRFRYNPHTFWILSGIQVRLAQRMGLHSEDERQLSPFDVQMRRRVWWYVLITDHFAAQQAGTTSATMPIEFWDSPKPLNVDDKDIWPGMTQRPQEKEAATDMLVFLVRVEITSFRAKMSRAPGKSTDMEASLKELENRIQSKFTRHCDVTNPVHYMIMVGNQAAMLNARLRTRLTRVKKGEASDAERKEVFAVALKILDHDVALQTNELATRFSWQWQAFFSWEPLICALKELCEEQDPGQVDSAWEKVERVFKGHPNIVTPSRAIEVAIGRLALRAWDLTQRRSSAPPREPAFLGSLRQFFRVREEARKTSPAAKHTPTEQSAETQHDTYPPLGELETLDDFGADIDWNFWDDLIRDSELDSSRVQG</sequence>
<dbReference type="RefSeq" id="XP_064659674.1">
    <property type="nucleotide sequence ID" value="XM_064802313.1"/>
</dbReference>
<gene>
    <name evidence="5" type="ORF">LTR77_005064</name>
</gene>
<dbReference type="Pfam" id="PF04082">
    <property type="entry name" value="Fungal_trans"/>
    <property type="match status" value="1"/>
</dbReference>
<dbReference type="PANTHER" id="PTHR31001">
    <property type="entry name" value="UNCHARACTERIZED TRANSCRIPTIONAL REGULATORY PROTEIN"/>
    <property type="match status" value="1"/>
</dbReference>
<dbReference type="InterPro" id="IPR007219">
    <property type="entry name" value="XnlR_reg_dom"/>
</dbReference>
<accession>A0AAV9PBU3</accession>
<dbReference type="GeneID" id="89926408"/>
<feature type="compositionally biased region" description="Polar residues" evidence="3">
    <location>
        <begin position="63"/>
        <end position="92"/>
    </location>
</feature>
<evidence type="ECO:0000313" key="5">
    <source>
        <dbReference type="EMBL" id="KAK5170476.1"/>
    </source>
</evidence>
<evidence type="ECO:0000259" key="4">
    <source>
        <dbReference type="SMART" id="SM00906"/>
    </source>
</evidence>
<dbReference type="PANTHER" id="PTHR31001:SF85">
    <property type="entry name" value="ZN(II)2CYS6 TRANSCRIPTION FACTOR (EUROFUNG)"/>
    <property type="match status" value="1"/>
</dbReference>
<protein>
    <recommendedName>
        <fullName evidence="4">Xylanolytic transcriptional activator regulatory domain-containing protein</fullName>
    </recommendedName>
</protein>
<feature type="region of interest" description="Disordered" evidence="3">
    <location>
        <begin position="589"/>
        <end position="617"/>
    </location>
</feature>
<comment type="subcellular location">
    <subcellularLocation>
        <location evidence="1">Nucleus</location>
    </subcellularLocation>
</comment>
<dbReference type="GO" id="GO:0006351">
    <property type="term" value="P:DNA-templated transcription"/>
    <property type="evidence" value="ECO:0007669"/>
    <property type="project" value="InterPro"/>
</dbReference>
<evidence type="ECO:0000256" key="1">
    <source>
        <dbReference type="ARBA" id="ARBA00004123"/>
    </source>
</evidence>